<gene>
    <name evidence="1" type="ORF">rosmuc_03102</name>
</gene>
<dbReference type="Proteomes" id="UP000030021">
    <property type="component" value="Unassembled WGS sequence"/>
</dbReference>
<dbReference type="OrthoDB" id="5379851at2"/>
<proteinExistence type="predicted"/>
<dbReference type="EMBL" id="AONH01000016">
    <property type="protein sequence ID" value="KGM86808.1"/>
    <property type="molecule type" value="Genomic_DNA"/>
</dbReference>
<evidence type="ECO:0000313" key="2">
    <source>
        <dbReference type="Proteomes" id="UP000030021"/>
    </source>
</evidence>
<comment type="caution">
    <text evidence="1">The sequence shown here is derived from an EMBL/GenBank/DDBJ whole genome shotgun (WGS) entry which is preliminary data.</text>
</comment>
<name>A0A0A0HKZ2_9RHOB</name>
<organism evidence="1 2">
    <name type="scientific">Roseovarius mucosus DSM 17069</name>
    <dbReference type="NCBI Taxonomy" id="1288298"/>
    <lineage>
        <taxon>Bacteria</taxon>
        <taxon>Pseudomonadati</taxon>
        <taxon>Pseudomonadota</taxon>
        <taxon>Alphaproteobacteria</taxon>
        <taxon>Rhodobacterales</taxon>
        <taxon>Roseobacteraceae</taxon>
        <taxon>Roseovarius</taxon>
    </lineage>
</organism>
<dbReference type="HOGENOM" id="CLU_078780_2_1_5"/>
<reference evidence="1 2" key="1">
    <citation type="submission" date="2013-01" db="EMBL/GenBank/DDBJ databases">
        <authorList>
            <person name="Fiebig A."/>
            <person name="Goeker M."/>
            <person name="Klenk H.-P.P."/>
        </authorList>
    </citation>
    <scope>NUCLEOTIDE SEQUENCE [LARGE SCALE GENOMIC DNA]</scope>
    <source>
        <strain evidence="1 2">DSM 17069</strain>
    </source>
</reference>
<sequence>MSETKKVCGIVMPISECDGLPTSHWKDVLNIVEVAAKDAGFTARLVSDTFESNLIHKEILQNIYNDDIVICDVSGRNPNVFFELGIRMATQKPTVIIKDDMTEYPFDTGPNRYIGYPRDLRHPKMEAFRIDLVAALEKSSEHSKENSFIGQLGPFQIPEVESKELPVGDIILQRLERLDRKLVSVAARASNNRIINDLRERAETFRWKKIGAKTVEVCVRSHFNTSVDNAISDILKTDAYCDLEISVKHLSSDHSHVKINGDAINERRFKADFEFSVENAIPF</sequence>
<evidence type="ECO:0000313" key="1">
    <source>
        <dbReference type="EMBL" id="KGM86808.1"/>
    </source>
</evidence>
<accession>A0A0A0HKZ2</accession>
<protein>
    <submittedName>
        <fullName evidence="1">Uncharacterized protein</fullName>
    </submittedName>
</protein>
<dbReference type="eggNOG" id="COG2110">
    <property type="taxonomic scope" value="Bacteria"/>
</dbReference>
<dbReference type="AlphaFoldDB" id="A0A0A0HKZ2"/>
<dbReference type="RefSeq" id="WP_146005660.1">
    <property type="nucleotide sequence ID" value="NZ_KN293975.1"/>
</dbReference>